<dbReference type="Gene3D" id="3.40.50.12170">
    <property type="entry name" value="Uncharacterised protein PF07075, DUF1343"/>
    <property type="match status" value="1"/>
</dbReference>
<feature type="transmembrane region" description="Helical" evidence="7">
    <location>
        <begin position="15"/>
        <end position="32"/>
    </location>
</feature>
<proteinExistence type="inferred from homology"/>
<feature type="transmembrane region" description="Helical" evidence="7">
    <location>
        <begin position="279"/>
        <end position="308"/>
    </location>
</feature>
<gene>
    <name evidence="11" type="ORF">GCM10011507_16470</name>
</gene>
<feature type="domain" description="Beta-lactamase-related" evidence="8">
    <location>
        <begin position="593"/>
        <end position="989"/>
    </location>
</feature>
<dbReference type="InterPro" id="IPR038377">
    <property type="entry name" value="Na/Glc_symporter_sf"/>
</dbReference>
<dbReference type="CDD" id="cd11493">
    <property type="entry name" value="SLC5sbd_NIS-like_u1"/>
    <property type="match status" value="1"/>
</dbReference>
<keyword evidence="5 7" id="KW-0472">Membrane</keyword>
<feature type="transmembrane region" description="Helical" evidence="7">
    <location>
        <begin position="438"/>
        <end position="455"/>
    </location>
</feature>
<dbReference type="RefSeq" id="WP_188758839.1">
    <property type="nucleotide sequence ID" value="NZ_BMJB01000001.1"/>
</dbReference>
<dbReference type="PANTHER" id="PTHR42915:SF1">
    <property type="entry name" value="PEPTIDOGLYCAN BETA-N-ACETYLMURAMIDASE NAMZ"/>
    <property type="match status" value="1"/>
</dbReference>
<feature type="domain" description="Peptidoglycan beta-N-acetylmuramidase NamZ N-terminal" evidence="9">
    <location>
        <begin position="1048"/>
        <end position="1272"/>
    </location>
</feature>
<dbReference type="Pfam" id="PF20732">
    <property type="entry name" value="NamZ_C"/>
    <property type="match status" value="1"/>
</dbReference>
<reference evidence="11" key="2">
    <citation type="submission" date="2020-09" db="EMBL/GenBank/DDBJ databases">
        <authorList>
            <person name="Sun Q."/>
            <person name="Zhou Y."/>
        </authorList>
    </citation>
    <scope>NUCLEOTIDE SEQUENCE</scope>
    <source>
        <strain evidence="11">CGMCC 1.15447</strain>
    </source>
</reference>
<feature type="transmembrane region" description="Helical" evidence="7">
    <location>
        <begin position="147"/>
        <end position="178"/>
    </location>
</feature>
<dbReference type="NCBIfam" id="TIGR00813">
    <property type="entry name" value="sss"/>
    <property type="match status" value="1"/>
</dbReference>
<evidence type="ECO:0000256" key="3">
    <source>
        <dbReference type="ARBA" id="ARBA00022692"/>
    </source>
</evidence>
<feature type="compositionally biased region" description="Polar residues" evidence="6">
    <location>
        <begin position="571"/>
        <end position="580"/>
    </location>
</feature>
<dbReference type="InterPro" id="IPR001466">
    <property type="entry name" value="Beta-lactam-related"/>
</dbReference>
<evidence type="ECO:0000256" key="5">
    <source>
        <dbReference type="ARBA" id="ARBA00023136"/>
    </source>
</evidence>
<evidence type="ECO:0008006" key="13">
    <source>
        <dbReference type="Google" id="ProtNLM"/>
    </source>
</evidence>
<evidence type="ECO:0000259" key="8">
    <source>
        <dbReference type="Pfam" id="PF00144"/>
    </source>
</evidence>
<evidence type="ECO:0000256" key="2">
    <source>
        <dbReference type="ARBA" id="ARBA00006434"/>
    </source>
</evidence>
<dbReference type="GO" id="GO:0033922">
    <property type="term" value="F:peptidoglycan beta-N-acetylmuramidase activity"/>
    <property type="evidence" value="ECO:0007669"/>
    <property type="project" value="InterPro"/>
</dbReference>
<dbReference type="GO" id="GO:0022857">
    <property type="term" value="F:transmembrane transporter activity"/>
    <property type="evidence" value="ECO:0007669"/>
    <property type="project" value="InterPro"/>
</dbReference>
<evidence type="ECO:0000256" key="7">
    <source>
        <dbReference type="SAM" id="Phobius"/>
    </source>
</evidence>
<dbReference type="InterPro" id="IPR048502">
    <property type="entry name" value="NamZ_N"/>
</dbReference>
<dbReference type="SUPFAM" id="SSF56601">
    <property type="entry name" value="beta-lactamase/transpeptidase-like"/>
    <property type="match status" value="1"/>
</dbReference>
<keyword evidence="12" id="KW-1185">Reference proteome</keyword>
<dbReference type="Gene3D" id="1.20.1730.10">
    <property type="entry name" value="Sodium/glucose cotransporter"/>
    <property type="match status" value="1"/>
</dbReference>
<feature type="transmembrane region" description="Helical" evidence="7">
    <location>
        <begin position="217"/>
        <end position="235"/>
    </location>
</feature>
<accession>A0A916RSN5</accession>
<feature type="transmembrane region" description="Helical" evidence="7">
    <location>
        <begin position="52"/>
        <end position="79"/>
    </location>
</feature>
<feature type="transmembrane region" description="Helical" evidence="7">
    <location>
        <begin position="408"/>
        <end position="431"/>
    </location>
</feature>
<comment type="similarity">
    <text evidence="2">Belongs to the sodium:solute symporter (SSF) (TC 2.A.21) family.</text>
</comment>
<dbReference type="Pfam" id="PF07075">
    <property type="entry name" value="NamZ_N"/>
    <property type="match status" value="1"/>
</dbReference>
<dbReference type="InterPro" id="IPR001734">
    <property type="entry name" value="Na/solute_symporter"/>
</dbReference>
<name>A0A916RSN5_9BACT</name>
<keyword evidence="3 7" id="KW-0812">Transmembrane</keyword>
<dbReference type="InterPro" id="IPR012338">
    <property type="entry name" value="Beta-lactam/transpept-like"/>
</dbReference>
<reference evidence="11" key="1">
    <citation type="journal article" date="2014" name="Int. J. Syst. Evol. Microbiol.">
        <title>Complete genome sequence of Corynebacterium casei LMG S-19264T (=DSM 44701T), isolated from a smear-ripened cheese.</title>
        <authorList>
            <consortium name="US DOE Joint Genome Institute (JGI-PGF)"/>
            <person name="Walter F."/>
            <person name="Albersmeier A."/>
            <person name="Kalinowski J."/>
            <person name="Ruckert C."/>
        </authorList>
    </citation>
    <scope>NUCLEOTIDE SEQUENCE</scope>
    <source>
        <strain evidence="11">CGMCC 1.15447</strain>
    </source>
</reference>
<evidence type="ECO:0000256" key="1">
    <source>
        <dbReference type="ARBA" id="ARBA00004141"/>
    </source>
</evidence>
<dbReference type="Gene3D" id="3.40.710.10">
    <property type="entry name" value="DD-peptidase/beta-lactamase superfamily"/>
    <property type="match status" value="1"/>
</dbReference>
<feature type="transmembrane region" description="Helical" evidence="7">
    <location>
        <begin position="475"/>
        <end position="495"/>
    </location>
</feature>
<evidence type="ECO:0000313" key="12">
    <source>
        <dbReference type="Proteomes" id="UP000648801"/>
    </source>
</evidence>
<dbReference type="GO" id="GO:0016020">
    <property type="term" value="C:membrane"/>
    <property type="evidence" value="ECO:0007669"/>
    <property type="project" value="UniProtKB-SubCell"/>
</dbReference>
<dbReference type="InterPro" id="IPR008302">
    <property type="entry name" value="NamZ"/>
</dbReference>
<evidence type="ECO:0000313" key="11">
    <source>
        <dbReference type="EMBL" id="GGA65589.1"/>
    </source>
</evidence>
<organism evidence="11 12">
    <name type="scientific">Edaphobacter acidisoli</name>
    <dbReference type="NCBI Taxonomy" id="2040573"/>
    <lineage>
        <taxon>Bacteria</taxon>
        <taxon>Pseudomonadati</taxon>
        <taxon>Acidobacteriota</taxon>
        <taxon>Terriglobia</taxon>
        <taxon>Terriglobales</taxon>
        <taxon>Acidobacteriaceae</taxon>
        <taxon>Edaphobacter</taxon>
    </lineage>
</organism>
<evidence type="ECO:0000256" key="4">
    <source>
        <dbReference type="ARBA" id="ARBA00022989"/>
    </source>
</evidence>
<dbReference type="Gene3D" id="3.90.1150.140">
    <property type="match status" value="1"/>
</dbReference>
<dbReference type="Pfam" id="PF00144">
    <property type="entry name" value="Beta-lactamase"/>
    <property type="match status" value="1"/>
</dbReference>
<feature type="transmembrane region" description="Helical" evidence="7">
    <location>
        <begin position="241"/>
        <end position="258"/>
    </location>
</feature>
<dbReference type="PANTHER" id="PTHR42915">
    <property type="entry name" value="HYPOTHETICAL 460 KDA PROTEIN IN FEUA-SIGW INTERGENIC REGION [PRECURSOR]"/>
    <property type="match status" value="1"/>
</dbReference>
<dbReference type="Pfam" id="PF00474">
    <property type="entry name" value="SSF"/>
    <property type="match status" value="1"/>
</dbReference>
<dbReference type="Proteomes" id="UP000648801">
    <property type="component" value="Unassembled WGS sequence"/>
</dbReference>
<dbReference type="EMBL" id="BMJB01000001">
    <property type="protein sequence ID" value="GGA65589.1"/>
    <property type="molecule type" value="Genomic_DNA"/>
</dbReference>
<keyword evidence="4 7" id="KW-1133">Transmembrane helix</keyword>
<feature type="region of interest" description="Disordered" evidence="6">
    <location>
        <begin position="555"/>
        <end position="581"/>
    </location>
</feature>
<dbReference type="InterPro" id="IPR048503">
    <property type="entry name" value="NamZ_C"/>
</dbReference>
<protein>
    <recommendedName>
        <fullName evidence="13">Sodium:solute symporter</fullName>
    </recommendedName>
</protein>
<evidence type="ECO:0000259" key="10">
    <source>
        <dbReference type="Pfam" id="PF20732"/>
    </source>
</evidence>
<comment type="caution">
    <text evidence="11">The sequence shown here is derived from an EMBL/GenBank/DDBJ whole genome shotgun (WGS) entry which is preliminary data.</text>
</comment>
<feature type="domain" description="Peptidoglycan beta-N-acetylmuramidase NamZ C-terminal" evidence="10">
    <location>
        <begin position="1276"/>
        <end position="1428"/>
    </location>
</feature>
<evidence type="ECO:0000256" key="6">
    <source>
        <dbReference type="SAM" id="MobiDB-lite"/>
    </source>
</evidence>
<feature type="transmembrane region" description="Helical" evidence="7">
    <location>
        <begin position="328"/>
        <end position="348"/>
    </location>
</feature>
<feature type="transmembrane region" description="Helical" evidence="7">
    <location>
        <begin position="85"/>
        <end position="104"/>
    </location>
</feature>
<feature type="transmembrane region" description="Helical" evidence="7">
    <location>
        <begin position="184"/>
        <end position="205"/>
    </location>
</feature>
<evidence type="ECO:0000259" key="9">
    <source>
        <dbReference type="Pfam" id="PF07075"/>
    </source>
</evidence>
<feature type="transmembrane region" description="Helical" evidence="7">
    <location>
        <begin position="504"/>
        <end position="522"/>
    </location>
</feature>
<comment type="subcellular location">
    <subcellularLocation>
        <location evidence="1">Membrane</location>
        <topology evidence="1">Multi-pass membrane protein</topology>
    </subcellularLocation>
</comment>
<feature type="transmembrane region" description="Helical" evidence="7">
    <location>
        <begin position="384"/>
        <end position="402"/>
    </location>
</feature>
<sequence>MLAAALPTRLHTVDLALIAVYLIGITLFGLRFRGKDKGSRSLRNYFLADQTIPWWAIMLSIVSAETSTLTIISIPGLAFMSDFGFLQLVIGYVIGRTIVAFLFLPKYFKGEMYTAYQLIDHRFGPALHKVTAGLFLATRAAAEGVRVFAVSIVVAIAIGTGDLISILLISALTLLYTFEGGMAAVIWTDVVQMIIYFGGTLVAIFTLSSHVPGGWHTIHAVAGAAGRFHLFHFAMNLTETYTFWAGVLGGTFLTMASHGTDQLMVQRMLAARNLRQSQLALISSGLVIFVQFAIFLLIGAGLYVFYGLHPATFSSADRIFPTFIVQEMPIGIAGLLVAAILAAAMSNLSAAYNSLSSTTVVDFYMHLRPNADERERMLISRSSTVIWALVLCAIAVYCFYAGGKGHVVEIGLSIASVAYGALLGVFLLGTIARYATQTGAIIGMIVGFALNVWLWQGDFPAHLGLITIPHIAYTWYVLIGAIVTFTIGSLASLIFRTKPRTKTAATAAVILFCLSAFPFRALSLSKGQESASPQLATHQLAIHQPVILSGAPERAVGESNGAQSKDPESASPAQTAQPLSATAAKPDFSQITTLINQGIAEHRLPGAVVLIDHDGHQVFEQAYGDRKVASELSPNGSTAAEPMTEDTIFDMASLSKCLSTATAIMQLYEQGKLQFDDPVAKYLPAFAQNGKEHVTIRELLTHYSGLPPDISLKDPWGLSKPDKAEGIKRAMESPLANPPGTKFVYSDINFITLGALVEKLSGEPLDVYAEQHIFKPLGMSHTRYLPIAKACGPYTIVGAAITLPAQIPTDEGGPCHGDQWNALDWVPNVAPTTHDDEGNAETNPHFNMLTRGTVHDPTTRRMGGVAGHAGVFSTAHDVSLYANALLEKLLDNTGPFPLKQSTLKLMTSPEQPATAEDTATIFTPDGQVTKGVAVHGYGWDINTAFSRPRGSIFPIGSFGHTGFTGTSLWMDPASDTAVIILANAVHPHGHTSISALRGAVATAAAQALGLSNSNQAGPTQTGIDVLESTHFSALREAEARHGGHLRLGLLTNQSGLDSHGHRTVDILYNDAAKAVPGVELTTLFSPEHGLFGAKDSTNIPNDTDPTTHLPIISLYGAKPEQRHPRPEDLSNLDAVVVDLQDAGVRFYTYDTCMGYFLEAAAHQRALGHNLEIIVLDRPDIIGGTEVQGPVSDPGSESYINYMPIPVRPGLTIGELARYFNSERLIPTTANSNVHTTIKAPLTVVEMQNWHRADYFDATHLPWTNPSPNLRTLDASILYPGLGFLDATNVSVGRGTDKPFEQIGATYIDGTQLAAYLTARHIPGVTFAPTTFHVEENSNHYPGHGKTISGISFTITDRSALDSPELGIEVLSALHHLYPQFPLEKASHLVANAQTMQALTNDEDPRMIAAAWTDALTTFSQKRTQYLLY</sequence>
<dbReference type="PROSITE" id="PS50283">
    <property type="entry name" value="NA_SOLUT_SYMP_3"/>
    <property type="match status" value="1"/>
</dbReference>